<sequence length="156" mass="16505">MTPGDLAAVDAIALRLHPSYPEDREVFAERLRLHPGGCGVLAAQGDEIAGYVISHPWHLGEPPALNVVLGQLPSPATTYYIHDLALLPEARGTGAAGRIVAQLRLHARELGLPSLTLVAVNRSVPFWEKQGFAIAPGDGDVSSYGGDARLMIRGVG</sequence>
<name>A0ABX2CBP6_9BRAD</name>
<dbReference type="Proteomes" id="UP000886476">
    <property type="component" value="Unassembled WGS sequence"/>
</dbReference>
<accession>A0ABX2CBP6</accession>
<dbReference type="Pfam" id="PF00583">
    <property type="entry name" value="Acetyltransf_1"/>
    <property type="match status" value="1"/>
</dbReference>
<dbReference type="PROSITE" id="PS51186">
    <property type="entry name" value="GNAT"/>
    <property type="match status" value="1"/>
</dbReference>
<dbReference type="SUPFAM" id="SSF55729">
    <property type="entry name" value="Acyl-CoA N-acyltransferases (Nat)"/>
    <property type="match status" value="1"/>
</dbReference>
<keyword evidence="2" id="KW-0012">Acyltransferase</keyword>
<dbReference type="InterPro" id="IPR000182">
    <property type="entry name" value="GNAT_dom"/>
</dbReference>
<evidence type="ECO:0000259" key="3">
    <source>
        <dbReference type="PROSITE" id="PS51186"/>
    </source>
</evidence>
<dbReference type="PANTHER" id="PTHR43877">
    <property type="entry name" value="AMINOALKYLPHOSPHONATE N-ACETYLTRANSFERASE-RELATED-RELATED"/>
    <property type="match status" value="1"/>
</dbReference>
<dbReference type="EMBL" id="JABFDN010000003">
    <property type="protein sequence ID" value="NPU65651.1"/>
    <property type="molecule type" value="Genomic_DNA"/>
</dbReference>
<evidence type="ECO:0000313" key="5">
    <source>
        <dbReference type="Proteomes" id="UP000886476"/>
    </source>
</evidence>
<evidence type="ECO:0000256" key="1">
    <source>
        <dbReference type="ARBA" id="ARBA00022679"/>
    </source>
</evidence>
<reference evidence="4" key="1">
    <citation type="submission" date="2020-05" db="EMBL/GenBank/DDBJ databases">
        <title>Nod-independent and nitrogen-fixing Bradyrhizobium aeschynomene sp. nov. isolated from nodules of Aeschynomene indica.</title>
        <authorList>
            <person name="Zhang Z."/>
        </authorList>
    </citation>
    <scope>NUCLEOTIDE SEQUENCE</scope>
    <source>
        <strain evidence="4">83012</strain>
    </source>
</reference>
<dbReference type="InterPro" id="IPR016181">
    <property type="entry name" value="Acyl_CoA_acyltransferase"/>
</dbReference>
<dbReference type="CDD" id="cd04301">
    <property type="entry name" value="NAT_SF"/>
    <property type="match status" value="1"/>
</dbReference>
<organism evidence="4 5">
    <name type="scientific">Bradyrhizobium aeschynomenes</name>
    <dbReference type="NCBI Taxonomy" id="2734909"/>
    <lineage>
        <taxon>Bacteria</taxon>
        <taxon>Pseudomonadati</taxon>
        <taxon>Pseudomonadota</taxon>
        <taxon>Alphaproteobacteria</taxon>
        <taxon>Hyphomicrobiales</taxon>
        <taxon>Nitrobacteraceae</taxon>
        <taxon>Bradyrhizobium</taxon>
    </lineage>
</organism>
<feature type="domain" description="N-acetyltransferase" evidence="3">
    <location>
        <begin position="1"/>
        <end position="156"/>
    </location>
</feature>
<dbReference type="InterPro" id="IPR050832">
    <property type="entry name" value="Bact_Acetyltransf"/>
</dbReference>
<comment type="caution">
    <text evidence="4">The sequence shown here is derived from an EMBL/GenBank/DDBJ whole genome shotgun (WGS) entry which is preliminary data.</text>
</comment>
<gene>
    <name evidence="4" type="ORF">HL667_11650</name>
</gene>
<keyword evidence="1" id="KW-0808">Transferase</keyword>
<evidence type="ECO:0000313" key="4">
    <source>
        <dbReference type="EMBL" id="NPU65651.1"/>
    </source>
</evidence>
<evidence type="ECO:0000256" key="2">
    <source>
        <dbReference type="ARBA" id="ARBA00023315"/>
    </source>
</evidence>
<keyword evidence="5" id="KW-1185">Reference proteome</keyword>
<dbReference type="Gene3D" id="3.40.630.30">
    <property type="match status" value="1"/>
</dbReference>
<protein>
    <submittedName>
        <fullName evidence="4">GNAT family N-acetyltransferase</fullName>
    </submittedName>
</protein>
<proteinExistence type="predicted"/>